<proteinExistence type="predicted"/>
<dbReference type="SUPFAM" id="SSF54001">
    <property type="entry name" value="Cysteine proteinases"/>
    <property type="match status" value="1"/>
</dbReference>
<name>A0ABV6YNF0_UNCEI</name>
<dbReference type="EMBL" id="JBHPEI010000014">
    <property type="protein sequence ID" value="MFC1799586.1"/>
    <property type="molecule type" value="Genomic_DNA"/>
</dbReference>
<keyword evidence="3" id="KW-1185">Reference proteome</keyword>
<sequence length="498" mass="55395">MRKTRMVLLAMWAAVLLSTSPVMAERVTPAEAGRVATNWISTILHSRGSWGDHEGAQVREIEELWQGDRLLGYCCHIEPGGYIIVPIHKAMAPVKAFLPEGRIDLRAEAGVAGLIRDGLGYMVDFIETNYGPTGSVSAEDLKLVLEVDYAEAWTRLEVEPGSFGQELESRGRDMSPLSVMGDILTTSAWHQGEPYHNFCPTPPGGDDCTEPHCTVGCVGLAGAQIMHYWNWPPRGESVPYDNLYDWAHMPDMVTIFSPLDEISAVAELCFEVARACTTNFCNGTDPASCSSGASIGPMMDAYHLYFRYHPGIFIIDRTDFDSDTWWNWVRGQIDGGWPAQYTMTNHSMVLDGYWEESGSRFYHLNMGWYPGDNTWYAMNAIPGNDPSQESEHMVGNIRPLALMSYPVSGTYSKPAFPYRYFDDGLISTGAVFESGQYLQFHREAFFVCAHPGPIVFNGSPAAGSTHIYNNGDPTRGIRIDNGAITFNYGGQMRLHWNN</sequence>
<dbReference type="Gene3D" id="3.90.70.50">
    <property type="entry name" value="Peptidase C10, streptopain"/>
    <property type="match status" value="1"/>
</dbReference>
<organism evidence="2 3">
    <name type="scientific">Eiseniibacteriota bacterium</name>
    <dbReference type="NCBI Taxonomy" id="2212470"/>
    <lineage>
        <taxon>Bacteria</taxon>
        <taxon>Candidatus Eiseniibacteriota</taxon>
    </lineage>
</organism>
<evidence type="ECO:0000313" key="2">
    <source>
        <dbReference type="EMBL" id="MFC1799586.1"/>
    </source>
</evidence>
<feature type="chain" id="PRO_5045848439" evidence="1">
    <location>
        <begin position="25"/>
        <end position="498"/>
    </location>
</feature>
<dbReference type="Pfam" id="PF01640">
    <property type="entry name" value="Peptidase_C10"/>
    <property type="match status" value="1"/>
</dbReference>
<gene>
    <name evidence="2" type="ORF">ACFL2Z_01580</name>
</gene>
<dbReference type="InterPro" id="IPR044934">
    <property type="entry name" value="Streptopain_sf"/>
</dbReference>
<evidence type="ECO:0000256" key="1">
    <source>
        <dbReference type="SAM" id="SignalP"/>
    </source>
</evidence>
<keyword evidence="1" id="KW-0732">Signal</keyword>
<accession>A0ABV6YNF0</accession>
<evidence type="ECO:0000313" key="3">
    <source>
        <dbReference type="Proteomes" id="UP001594288"/>
    </source>
</evidence>
<feature type="signal peptide" evidence="1">
    <location>
        <begin position="1"/>
        <end position="24"/>
    </location>
</feature>
<dbReference type="Proteomes" id="UP001594288">
    <property type="component" value="Unassembled WGS sequence"/>
</dbReference>
<dbReference type="InterPro" id="IPR000200">
    <property type="entry name" value="Peptidase_C10"/>
</dbReference>
<dbReference type="InterPro" id="IPR038765">
    <property type="entry name" value="Papain-like_cys_pep_sf"/>
</dbReference>
<reference evidence="2 3" key="1">
    <citation type="submission" date="2024-09" db="EMBL/GenBank/DDBJ databases">
        <authorList>
            <person name="D'Angelo T."/>
        </authorList>
    </citation>
    <scope>NUCLEOTIDE SEQUENCE [LARGE SCALE GENOMIC DNA]</scope>
    <source>
        <strain evidence="2">SAG AM-311-F02</strain>
    </source>
</reference>
<protein>
    <submittedName>
        <fullName evidence="2">C10 family peptidase</fullName>
    </submittedName>
</protein>
<comment type="caution">
    <text evidence="2">The sequence shown here is derived from an EMBL/GenBank/DDBJ whole genome shotgun (WGS) entry which is preliminary data.</text>
</comment>